<name>A0A379LZQ8_9NOCA</name>
<dbReference type="InterPro" id="IPR002751">
    <property type="entry name" value="CbiM/NikMN"/>
</dbReference>
<feature type="transmembrane region" description="Helical" evidence="7">
    <location>
        <begin position="254"/>
        <end position="274"/>
    </location>
</feature>
<dbReference type="RefSeq" id="WP_064063949.1">
    <property type="nucleotide sequence ID" value="NZ_LPZN01000019.1"/>
</dbReference>
<feature type="transmembrane region" description="Helical" evidence="7">
    <location>
        <begin position="87"/>
        <end position="112"/>
    </location>
</feature>
<dbReference type="OrthoDB" id="5395048at2"/>
<evidence type="ECO:0000256" key="3">
    <source>
        <dbReference type="ARBA" id="ARBA00022475"/>
    </source>
</evidence>
<dbReference type="PANTHER" id="PTHR34229">
    <property type="entry name" value="METAL TRANSPORT PROTEIN HI_1621-RELATED"/>
    <property type="match status" value="1"/>
</dbReference>
<feature type="transmembrane region" description="Helical" evidence="7">
    <location>
        <begin position="154"/>
        <end position="177"/>
    </location>
</feature>
<feature type="transmembrane region" description="Helical" evidence="7">
    <location>
        <begin position="57"/>
        <end position="75"/>
    </location>
</feature>
<keyword evidence="6 7" id="KW-0472">Membrane</keyword>
<evidence type="ECO:0000259" key="8">
    <source>
        <dbReference type="Pfam" id="PF13190"/>
    </source>
</evidence>
<feature type="transmembrane region" description="Helical" evidence="7">
    <location>
        <begin position="26"/>
        <end position="45"/>
    </location>
</feature>
<feature type="transmembrane region" description="Helical" evidence="7">
    <location>
        <begin position="124"/>
        <end position="142"/>
    </location>
</feature>
<dbReference type="Proteomes" id="UP000254569">
    <property type="component" value="Unassembled WGS sequence"/>
</dbReference>
<dbReference type="Pfam" id="PF01891">
    <property type="entry name" value="CbiM"/>
    <property type="match status" value="1"/>
</dbReference>
<evidence type="ECO:0000256" key="1">
    <source>
        <dbReference type="ARBA" id="ARBA00004651"/>
    </source>
</evidence>
<protein>
    <submittedName>
        <fullName evidence="9">Cobalamin biosynthesis protein cbim</fullName>
    </submittedName>
</protein>
<evidence type="ECO:0000256" key="4">
    <source>
        <dbReference type="ARBA" id="ARBA00022692"/>
    </source>
</evidence>
<evidence type="ECO:0000256" key="5">
    <source>
        <dbReference type="ARBA" id="ARBA00022989"/>
    </source>
</evidence>
<keyword evidence="3" id="KW-1003">Cell membrane</keyword>
<gene>
    <name evidence="9" type="primary">cbiM</name>
    <name evidence="9" type="ORF">NCTC13296_02422</name>
</gene>
<dbReference type="GO" id="GO:0000041">
    <property type="term" value="P:transition metal ion transport"/>
    <property type="evidence" value="ECO:0007669"/>
    <property type="project" value="InterPro"/>
</dbReference>
<feature type="transmembrane region" description="Helical" evidence="7">
    <location>
        <begin position="329"/>
        <end position="351"/>
    </location>
</feature>
<keyword evidence="4 7" id="KW-0812">Transmembrane</keyword>
<evidence type="ECO:0000313" key="10">
    <source>
        <dbReference type="Proteomes" id="UP000254569"/>
    </source>
</evidence>
<feature type="transmembrane region" description="Helical" evidence="7">
    <location>
        <begin position="197"/>
        <end position="219"/>
    </location>
</feature>
<evidence type="ECO:0000256" key="7">
    <source>
        <dbReference type="SAM" id="Phobius"/>
    </source>
</evidence>
<comment type="subcellular location">
    <subcellularLocation>
        <location evidence="1">Cell membrane</location>
        <topology evidence="1">Multi-pass membrane protein</topology>
    </subcellularLocation>
</comment>
<keyword evidence="10" id="KW-1185">Reference proteome</keyword>
<keyword evidence="5 7" id="KW-1133">Transmembrane helix</keyword>
<sequence length="372" mass="37700">MVDTSGFAGTDVLALHMGDGLIAGRASAWFFVIAVIGISIAAWYARNDLTKRTVPTAAAVCALLFALQVVDVPVLPAVSGHVVGGALAAILLGPFVGAVALTIVLVVQAFVFADGGLSALGANVTNMVLVAVAAGFLTATALRALCEHRGVRPVVTLGLVSFVGGFVSVLAAVTGFVVEYALGGTSTVPVSNIGFLYATHVPVGVVEGLVTAAVVLAVARVSPESVHLTRLPVDPLDANASPPPPPHPRARGTLFVGLAFTTLVVAGILAPLAVDTPGALEVATTRGCEIDALAEALSGDCMAREVEEHRLADSALADYTIDGRPGSTGIAAVLGTLGTFVLASVCFRALVPRPATSVTTERRTQQRSNSAG</sequence>
<dbReference type="InterPro" id="IPR025937">
    <property type="entry name" value="PDGLE_dom"/>
</dbReference>
<dbReference type="Gene3D" id="1.10.1760.20">
    <property type="match status" value="1"/>
</dbReference>
<evidence type="ECO:0000256" key="2">
    <source>
        <dbReference type="ARBA" id="ARBA00022448"/>
    </source>
</evidence>
<feature type="domain" description="PDGLE" evidence="8">
    <location>
        <begin position="254"/>
        <end position="349"/>
    </location>
</feature>
<dbReference type="EMBL" id="UGVI01000001">
    <property type="protein sequence ID" value="SUE15559.1"/>
    <property type="molecule type" value="Genomic_DNA"/>
</dbReference>
<evidence type="ECO:0000256" key="6">
    <source>
        <dbReference type="ARBA" id="ARBA00023136"/>
    </source>
</evidence>
<dbReference type="Pfam" id="PF13190">
    <property type="entry name" value="PDGLE"/>
    <property type="match status" value="1"/>
</dbReference>
<organism evidence="9 10">
    <name type="scientific">Rhodococcus gordoniae</name>
    <dbReference type="NCBI Taxonomy" id="223392"/>
    <lineage>
        <taxon>Bacteria</taxon>
        <taxon>Bacillati</taxon>
        <taxon>Actinomycetota</taxon>
        <taxon>Actinomycetes</taxon>
        <taxon>Mycobacteriales</taxon>
        <taxon>Nocardiaceae</taxon>
        <taxon>Rhodococcus</taxon>
    </lineage>
</organism>
<proteinExistence type="predicted"/>
<dbReference type="AlphaFoldDB" id="A0A379LZQ8"/>
<dbReference type="GO" id="GO:0005886">
    <property type="term" value="C:plasma membrane"/>
    <property type="evidence" value="ECO:0007669"/>
    <property type="project" value="UniProtKB-SubCell"/>
</dbReference>
<reference evidence="9 10" key="1">
    <citation type="submission" date="2018-06" db="EMBL/GenBank/DDBJ databases">
        <authorList>
            <consortium name="Pathogen Informatics"/>
            <person name="Doyle S."/>
        </authorList>
    </citation>
    <scope>NUCLEOTIDE SEQUENCE [LARGE SCALE GENOMIC DNA]</scope>
    <source>
        <strain evidence="9 10">NCTC13296</strain>
    </source>
</reference>
<dbReference type="PANTHER" id="PTHR34229:SF1">
    <property type="entry name" value="METAL TRANSPORT PROTEIN HI_1621-RELATED"/>
    <property type="match status" value="1"/>
</dbReference>
<evidence type="ECO:0000313" key="9">
    <source>
        <dbReference type="EMBL" id="SUE15559.1"/>
    </source>
</evidence>
<keyword evidence="2" id="KW-0813">Transport</keyword>
<accession>A0A379LZQ8</accession>